<dbReference type="EMBL" id="ML210174">
    <property type="protein sequence ID" value="TFK26528.1"/>
    <property type="molecule type" value="Genomic_DNA"/>
</dbReference>
<dbReference type="Gene3D" id="1.25.40.10">
    <property type="entry name" value="Tetratricopeptide repeat domain"/>
    <property type="match status" value="1"/>
</dbReference>
<dbReference type="GO" id="GO:0005778">
    <property type="term" value="C:peroxisomal membrane"/>
    <property type="evidence" value="ECO:0007669"/>
    <property type="project" value="TreeGrafter"/>
</dbReference>
<evidence type="ECO:0000256" key="7">
    <source>
        <dbReference type="ARBA" id="ARBA00023140"/>
    </source>
</evidence>
<evidence type="ECO:0000256" key="8">
    <source>
        <dbReference type="PROSITE-ProRule" id="PRU00339"/>
    </source>
</evidence>
<feature type="repeat" description="TPR" evidence="8">
    <location>
        <begin position="556"/>
        <end position="589"/>
    </location>
</feature>
<sequence>MALPMLVGGSECGPSNALQNLSKRFEQDRGIQQDFFGNRAGSSREAFRSQGGSSNSANEQEAARFFSATANGLSGSLVGSDVPFDVAAMRAALPVPTVQTSRHSHAPQRQAGPSAWATDFMHQTPLAAAAPLQTLHDAAQQQPHAMAVHSPAAGLQQAFLIGWTPAMQGFRMNSIPGFMPQLHAQPQPVVTSKRISWDREFSALELGMPTAAVTEELVQEQPREVISNKPFDGDELARTAGMLLSHVEHEQNPKFQKSLFLGLMKQLRDGEIIVEGNKMVESDGTRTSSSANIDVKGKGRAADPVFTPNLPLQDVRMGPIPQQARAGQIVSETDGVMEEEDPNDAYFRQENLDYANYWSREAAEKQGVTPDGQDWDRLQRDWDQFEATATGITEVSRYQFQENNPYLVGESSSTRHHLLHGGGRQAVLESVLELEAAVQRDLSNAGVWYELGVRQQACEREHKALQALQRAVELDPSLLPARLALAISYTNDNNRQGTYEAVSEWVNRNSKYADAVRHFDATQPIRANASSNEKFSRLIQCLITMARSDMSGDVDADIQIALAVLLNTNEEYEKAQDCFRAALAVRPEDCLLYNRVGATMANSGRAEEALQYYYKALELNPAYIRARFNLGISCINLRRYEEASQHILDALLLQDGDTAIEGGSYDKSDVISTALWDSLKTTCLHMQRADLSTLCDLKDLDGVLNNFVSVLISSRF</sequence>
<dbReference type="PANTHER" id="PTHR10130:SF0">
    <property type="entry name" value="GH08708P"/>
    <property type="match status" value="1"/>
</dbReference>
<feature type="compositionally biased region" description="Polar residues" evidence="9">
    <location>
        <begin position="50"/>
        <end position="59"/>
    </location>
</feature>
<dbReference type="GO" id="GO:0005052">
    <property type="term" value="F:peroxisome matrix targeting signal-1 binding"/>
    <property type="evidence" value="ECO:0007669"/>
    <property type="project" value="TreeGrafter"/>
</dbReference>
<evidence type="ECO:0000256" key="1">
    <source>
        <dbReference type="ARBA" id="ARBA00004275"/>
    </source>
</evidence>
<dbReference type="GO" id="GO:0005829">
    <property type="term" value="C:cytosol"/>
    <property type="evidence" value="ECO:0007669"/>
    <property type="project" value="TreeGrafter"/>
</dbReference>
<feature type="region of interest" description="Disordered" evidence="9">
    <location>
        <begin position="39"/>
        <end position="60"/>
    </location>
</feature>
<evidence type="ECO:0000256" key="2">
    <source>
        <dbReference type="ARBA" id="ARBA00004496"/>
    </source>
</evidence>
<evidence type="ECO:0000256" key="5">
    <source>
        <dbReference type="ARBA" id="ARBA00022737"/>
    </source>
</evidence>
<comment type="subcellular location">
    <subcellularLocation>
        <location evidence="2">Cytoplasm</location>
    </subcellularLocation>
    <subcellularLocation>
        <location evidence="1">Peroxisome</location>
    </subcellularLocation>
</comment>
<keyword evidence="11" id="KW-1185">Reference proteome</keyword>
<comment type="similarity">
    <text evidence="3">Belongs to the peroxisomal targeting signal receptor family.</text>
</comment>
<dbReference type="PANTHER" id="PTHR10130">
    <property type="entry name" value="PEROXISOMAL TARGETING SIGNAL 1 RECEPTOR PEX5"/>
    <property type="match status" value="1"/>
</dbReference>
<evidence type="ECO:0000256" key="4">
    <source>
        <dbReference type="ARBA" id="ARBA00022490"/>
    </source>
</evidence>
<name>A0A5C3L1H2_COPMA</name>
<dbReference type="InterPro" id="IPR011990">
    <property type="entry name" value="TPR-like_helical_dom_sf"/>
</dbReference>
<dbReference type="InterPro" id="IPR019734">
    <property type="entry name" value="TPR_rpt"/>
</dbReference>
<feature type="repeat" description="TPR" evidence="8">
    <location>
        <begin position="445"/>
        <end position="478"/>
    </location>
</feature>
<reference evidence="10 11" key="1">
    <citation type="journal article" date="2019" name="Nat. Ecol. Evol.">
        <title>Megaphylogeny resolves global patterns of mushroom evolution.</title>
        <authorList>
            <person name="Varga T."/>
            <person name="Krizsan K."/>
            <person name="Foldi C."/>
            <person name="Dima B."/>
            <person name="Sanchez-Garcia M."/>
            <person name="Sanchez-Ramirez S."/>
            <person name="Szollosi G.J."/>
            <person name="Szarkandi J.G."/>
            <person name="Papp V."/>
            <person name="Albert L."/>
            <person name="Andreopoulos W."/>
            <person name="Angelini C."/>
            <person name="Antonin V."/>
            <person name="Barry K.W."/>
            <person name="Bougher N.L."/>
            <person name="Buchanan P."/>
            <person name="Buyck B."/>
            <person name="Bense V."/>
            <person name="Catcheside P."/>
            <person name="Chovatia M."/>
            <person name="Cooper J."/>
            <person name="Damon W."/>
            <person name="Desjardin D."/>
            <person name="Finy P."/>
            <person name="Geml J."/>
            <person name="Haridas S."/>
            <person name="Hughes K."/>
            <person name="Justo A."/>
            <person name="Karasinski D."/>
            <person name="Kautmanova I."/>
            <person name="Kiss B."/>
            <person name="Kocsube S."/>
            <person name="Kotiranta H."/>
            <person name="LaButti K.M."/>
            <person name="Lechner B.E."/>
            <person name="Liimatainen K."/>
            <person name="Lipzen A."/>
            <person name="Lukacs Z."/>
            <person name="Mihaltcheva S."/>
            <person name="Morgado L.N."/>
            <person name="Niskanen T."/>
            <person name="Noordeloos M.E."/>
            <person name="Ohm R.A."/>
            <person name="Ortiz-Santana B."/>
            <person name="Ovrebo C."/>
            <person name="Racz N."/>
            <person name="Riley R."/>
            <person name="Savchenko A."/>
            <person name="Shiryaev A."/>
            <person name="Soop K."/>
            <person name="Spirin V."/>
            <person name="Szebenyi C."/>
            <person name="Tomsovsky M."/>
            <person name="Tulloss R.E."/>
            <person name="Uehling J."/>
            <person name="Grigoriev I.V."/>
            <person name="Vagvolgyi C."/>
            <person name="Papp T."/>
            <person name="Martin F.M."/>
            <person name="Miettinen O."/>
            <person name="Hibbett D.S."/>
            <person name="Nagy L.G."/>
        </authorList>
    </citation>
    <scope>NUCLEOTIDE SEQUENCE [LARGE SCALE GENOMIC DNA]</scope>
    <source>
        <strain evidence="10 11">CBS 121175</strain>
    </source>
</reference>
<evidence type="ECO:0000256" key="6">
    <source>
        <dbReference type="ARBA" id="ARBA00022803"/>
    </source>
</evidence>
<evidence type="ECO:0000256" key="3">
    <source>
        <dbReference type="ARBA" id="ARBA00005348"/>
    </source>
</evidence>
<gene>
    <name evidence="10" type="ORF">FA15DRAFT_637515</name>
</gene>
<dbReference type="InterPro" id="IPR024111">
    <property type="entry name" value="PEX5/PEX5L"/>
</dbReference>
<dbReference type="SUPFAM" id="SSF48452">
    <property type="entry name" value="TPR-like"/>
    <property type="match status" value="1"/>
</dbReference>
<dbReference type="Proteomes" id="UP000307440">
    <property type="component" value="Unassembled WGS sequence"/>
</dbReference>
<dbReference type="PROSITE" id="PS50293">
    <property type="entry name" value="TPR_REGION"/>
    <property type="match status" value="1"/>
</dbReference>
<dbReference type="AlphaFoldDB" id="A0A5C3L1H2"/>
<keyword evidence="4" id="KW-0963">Cytoplasm</keyword>
<dbReference type="GO" id="GO:0016560">
    <property type="term" value="P:protein import into peroxisome matrix, docking"/>
    <property type="evidence" value="ECO:0007669"/>
    <property type="project" value="TreeGrafter"/>
</dbReference>
<dbReference type="STRING" id="230819.A0A5C3L1H2"/>
<dbReference type="OrthoDB" id="10006023at2759"/>
<keyword evidence="7" id="KW-0576">Peroxisome</keyword>
<keyword evidence="5" id="KW-0677">Repeat</keyword>
<evidence type="ECO:0000313" key="11">
    <source>
        <dbReference type="Proteomes" id="UP000307440"/>
    </source>
</evidence>
<organism evidence="10 11">
    <name type="scientific">Coprinopsis marcescibilis</name>
    <name type="common">Agaric fungus</name>
    <name type="synonym">Psathyrella marcescibilis</name>
    <dbReference type="NCBI Taxonomy" id="230819"/>
    <lineage>
        <taxon>Eukaryota</taxon>
        <taxon>Fungi</taxon>
        <taxon>Dikarya</taxon>
        <taxon>Basidiomycota</taxon>
        <taxon>Agaricomycotina</taxon>
        <taxon>Agaricomycetes</taxon>
        <taxon>Agaricomycetidae</taxon>
        <taxon>Agaricales</taxon>
        <taxon>Agaricineae</taxon>
        <taxon>Psathyrellaceae</taxon>
        <taxon>Coprinopsis</taxon>
    </lineage>
</organism>
<evidence type="ECO:0000256" key="9">
    <source>
        <dbReference type="SAM" id="MobiDB-lite"/>
    </source>
</evidence>
<keyword evidence="6 8" id="KW-0802">TPR repeat</keyword>
<feature type="region of interest" description="Disordered" evidence="9">
    <location>
        <begin position="282"/>
        <end position="302"/>
    </location>
</feature>
<dbReference type="Pfam" id="PF13181">
    <property type="entry name" value="TPR_8"/>
    <property type="match status" value="1"/>
</dbReference>
<dbReference type="SMART" id="SM00028">
    <property type="entry name" value="TPR"/>
    <property type="match status" value="4"/>
</dbReference>
<dbReference type="PROSITE" id="PS50005">
    <property type="entry name" value="TPR"/>
    <property type="match status" value="3"/>
</dbReference>
<evidence type="ECO:0000313" key="10">
    <source>
        <dbReference type="EMBL" id="TFK26528.1"/>
    </source>
</evidence>
<proteinExistence type="inferred from homology"/>
<protein>
    <submittedName>
        <fullName evidence="10">TPR-like protein</fullName>
    </submittedName>
</protein>
<feature type="repeat" description="TPR" evidence="8">
    <location>
        <begin position="590"/>
        <end position="623"/>
    </location>
</feature>
<dbReference type="Pfam" id="PF14559">
    <property type="entry name" value="TPR_19"/>
    <property type="match status" value="1"/>
</dbReference>
<accession>A0A5C3L1H2</accession>